<dbReference type="InterPro" id="IPR016667">
    <property type="entry name" value="Caps_polysacc_synth_CpsB/CapC"/>
</dbReference>
<dbReference type="Gene3D" id="3.20.20.140">
    <property type="entry name" value="Metal-dependent hydrolases"/>
    <property type="match status" value="1"/>
</dbReference>
<name>K0X567_9BACT</name>
<dbReference type="RefSeq" id="WP_008862568.1">
    <property type="nucleotide sequence ID" value="NZ_CAXSNY010000003.1"/>
</dbReference>
<dbReference type="GO" id="GO:0004725">
    <property type="term" value="F:protein tyrosine phosphatase activity"/>
    <property type="evidence" value="ECO:0007669"/>
    <property type="project" value="UniProtKB-EC"/>
</dbReference>
<dbReference type="GO" id="GO:0030145">
    <property type="term" value="F:manganese ion binding"/>
    <property type="evidence" value="ECO:0007669"/>
    <property type="project" value="InterPro"/>
</dbReference>
<keyword evidence="3" id="KW-0378">Hydrolase</keyword>
<dbReference type="eggNOG" id="COG4464">
    <property type="taxonomic scope" value="Bacteria"/>
</dbReference>
<dbReference type="EMBL" id="ADLE01000015">
    <property type="protein sequence ID" value="EJZ62824.1"/>
    <property type="molecule type" value="Genomic_DNA"/>
</dbReference>
<dbReference type="InterPro" id="IPR016195">
    <property type="entry name" value="Pol/histidinol_Pase-like"/>
</dbReference>
<dbReference type="PANTHER" id="PTHR39181:SF1">
    <property type="entry name" value="TYROSINE-PROTEIN PHOSPHATASE YWQE"/>
    <property type="match status" value="1"/>
</dbReference>
<dbReference type="OrthoDB" id="9788539at2"/>
<keyword evidence="6" id="KW-1185">Reference proteome</keyword>
<evidence type="ECO:0000256" key="1">
    <source>
        <dbReference type="ARBA" id="ARBA00005750"/>
    </source>
</evidence>
<dbReference type="Proteomes" id="UP000006044">
    <property type="component" value="Unassembled WGS sequence"/>
</dbReference>
<gene>
    <name evidence="5" type="ORF">HMPREF9448_02176</name>
</gene>
<comment type="catalytic activity">
    <reaction evidence="4">
        <text>O-phospho-L-tyrosyl-[protein] + H2O = L-tyrosyl-[protein] + phosphate</text>
        <dbReference type="Rhea" id="RHEA:10684"/>
        <dbReference type="Rhea" id="RHEA-COMP:10136"/>
        <dbReference type="Rhea" id="RHEA-COMP:20101"/>
        <dbReference type="ChEBI" id="CHEBI:15377"/>
        <dbReference type="ChEBI" id="CHEBI:43474"/>
        <dbReference type="ChEBI" id="CHEBI:46858"/>
        <dbReference type="ChEBI" id="CHEBI:61978"/>
        <dbReference type="EC" id="3.1.3.48"/>
    </reaction>
</comment>
<dbReference type="AlphaFoldDB" id="K0X567"/>
<evidence type="ECO:0000256" key="3">
    <source>
        <dbReference type="ARBA" id="ARBA00022801"/>
    </source>
</evidence>
<dbReference type="STRING" id="742726.HMPREF9448_02176"/>
<dbReference type="PANTHER" id="PTHR39181">
    <property type="entry name" value="TYROSINE-PROTEIN PHOSPHATASE YWQE"/>
    <property type="match status" value="1"/>
</dbReference>
<dbReference type="PIRSF" id="PIRSF016557">
    <property type="entry name" value="Caps_synth_CpsB"/>
    <property type="match status" value="1"/>
</dbReference>
<dbReference type="GeneID" id="77849381"/>
<evidence type="ECO:0000313" key="5">
    <source>
        <dbReference type="EMBL" id="EJZ62824.1"/>
    </source>
</evidence>
<dbReference type="HOGENOM" id="CLU_085966_0_0_10"/>
<comment type="similarity">
    <text evidence="1">Belongs to the metallo-dependent hydrolases superfamily. CpsB/CapC family.</text>
</comment>
<dbReference type="Pfam" id="PF19567">
    <property type="entry name" value="CpsB_CapC"/>
    <property type="match status" value="1"/>
</dbReference>
<organism evidence="5 6">
    <name type="scientific">Barnesiella intestinihominis YIT 11860</name>
    <dbReference type="NCBI Taxonomy" id="742726"/>
    <lineage>
        <taxon>Bacteria</taxon>
        <taxon>Pseudomonadati</taxon>
        <taxon>Bacteroidota</taxon>
        <taxon>Bacteroidia</taxon>
        <taxon>Bacteroidales</taxon>
        <taxon>Barnesiellaceae</taxon>
        <taxon>Barnesiella</taxon>
    </lineage>
</organism>
<evidence type="ECO:0000256" key="2">
    <source>
        <dbReference type="ARBA" id="ARBA00013064"/>
    </source>
</evidence>
<proteinExistence type="inferred from homology"/>
<comment type="caution">
    <text evidence="5">The sequence shown here is derived from an EMBL/GenBank/DDBJ whole genome shotgun (WGS) entry which is preliminary data.</text>
</comment>
<evidence type="ECO:0000313" key="6">
    <source>
        <dbReference type="Proteomes" id="UP000006044"/>
    </source>
</evidence>
<evidence type="ECO:0000256" key="4">
    <source>
        <dbReference type="ARBA" id="ARBA00051722"/>
    </source>
</evidence>
<sequence>MFNFLKKKNNTPKLPYTTEVHCHVLPGIDDGSPDVEHSLALIHQMKEWGLERIIATPHVTEASFENTPQTIGSAYSRLCQETNLDELGIKLCYSAEYRMDDNFLGILQREEIIPMPGNHILIENSFLQPFWNIKSLVFDLQIKGLSPILAHPERYAYYYDDKKIYKELHEQGCEFQVNLLSLAGYYNKRAKEVAEWLISKQMVDYLGSDLHNSSHVLHINKYLSGKEYPKHMRNIHIKNNHL</sequence>
<protein>
    <recommendedName>
        <fullName evidence="2">protein-tyrosine-phosphatase</fullName>
        <ecNumber evidence="2">3.1.3.48</ecNumber>
    </recommendedName>
</protein>
<dbReference type="SUPFAM" id="SSF89550">
    <property type="entry name" value="PHP domain-like"/>
    <property type="match status" value="1"/>
</dbReference>
<accession>K0X567</accession>
<dbReference type="EC" id="3.1.3.48" evidence="2"/>
<reference evidence="5 6" key="1">
    <citation type="submission" date="2012-08" db="EMBL/GenBank/DDBJ databases">
        <title>The Genome Sequence of Barnesiella intestinihominis YIT 11860.</title>
        <authorList>
            <consortium name="The Broad Institute Genome Sequencing Platform"/>
            <person name="Earl A."/>
            <person name="Ward D."/>
            <person name="Feldgarden M."/>
            <person name="Gevers D."/>
            <person name="Morotomi M."/>
            <person name="Walker B."/>
            <person name="Young S.K."/>
            <person name="Zeng Q."/>
            <person name="Gargeya S."/>
            <person name="Fitzgerald M."/>
            <person name="Haas B."/>
            <person name="Abouelleil A."/>
            <person name="Alvarado L."/>
            <person name="Arachchi H.M."/>
            <person name="Berlin A.M."/>
            <person name="Chapman S.B."/>
            <person name="Goldberg J."/>
            <person name="Griggs A."/>
            <person name="Gujja S."/>
            <person name="Hansen M."/>
            <person name="Howarth C."/>
            <person name="Imamovic A."/>
            <person name="Larimer J."/>
            <person name="McCowen C."/>
            <person name="Montmayeur A."/>
            <person name="Murphy C."/>
            <person name="Neiman D."/>
            <person name="Pearson M."/>
            <person name="Priest M."/>
            <person name="Roberts A."/>
            <person name="Saif S."/>
            <person name="Shea T."/>
            <person name="Sisk P."/>
            <person name="Sykes S."/>
            <person name="Wortman J."/>
            <person name="Nusbaum C."/>
            <person name="Birren B."/>
        </authorList>
    </citation>
    <scope>NUCLEOTIDE SEQUENCE [LARGE SCALE GENOMIC DNA]</scope>
    <source>
        <strain evidence="5 6">YIT 11860</strain>
    </source>
</reference>